<gene>
    <name evidence="1" type="ORF">Q31b_43290</name>
</gene>
<keyword evidence="2" id="KW-1185">Reference proteome</keyword>
<reference evidence="1 2" key="1">
    <citation type="submission" date="2019-02" db="EMBL/GenBank/DDBJ databases">
        <title>Deep-cultivation of Planctomycetes and their phenomic and genomic characterization uncovers novel biology.</title>
        <authorList>
            <person name="Wiegand S."/>
            <person name="Jogler M."/>
            <person name="Boedeker C."/>
            <person name="Pinto D."/>
            <person name="Vollmers J."/>
            <person name="Rivas-Marin E."/>
            <person name="Kohn T."/>
            <person name="Peeters S.H."/>
            <person name="Heuer A."/>
            <person name="Rast P."/>
            <person name="Oberbeckmann S."/>
            <person name="Bunk B."/>
            <person name="Jeske O."/>
            <person name="Meyerdierks A."/>
            <person name="Storesund J.E."/>
            <person name="Kallscheuer N."/>
            <person name="Luecker S."/>
            <person name="Lage O.M."/>
            <person name="Pohl T."/>
            <person name="Merkel B.J."/>
            <person name="Hornburger P."/>
            <person name="Mueller R.-W."/>
            <person name="Bruemmer F."/>
            <person name="Labrenz M."/>
            <person name="Spormann A.M."/>
            <person name="Op Den Camp H."/>
            <person name="Overmann J."/>
            <person name="Amann R."/>
            <person name="Jetten M.S.M."/>
            <person name="Mascher T."/>
            <person name="Medema M.H."/>
            <person name="Devos D.P."/>
            <person name="Kaster A.-K."/>
            <person name="Ovreas L."/>
            <person name="Rohde M."/>
            <person name="Galperin M.Y."/>
            <person name="Jogler C."/>
        </authorList>
    </citation>
    <scope>NUCLEOTIDE SEQUENCE [LARGE SCALE GENOMIC DNA]</scope>
    <source>
        <strain evidence="1 2">Q31b</strain>
    </source>
</reference>
<dbReference type="EMBL" id="SJPY01000007">
    <property type="protein sequence ID" value="TWU37541.1"/>
    <property type="molecule type" value="Genomic_DNA"/>
</dbReference>
<accession>A0A5C6DPH1</accession>
<evidence type="ECO:0000313" key="2">
    <source>
        <dbReference type="Proteomes" id="UP000315471"/>
    </source>
</evidence>
<sequence>MLCAGLLVFWFLTLGLFVEGQVKSTGRQSNEQEESFLADDTPVFFHAFVTGNERVIYGVPYVLSFSEPLPPFGLNVVLSSLPKNSERDPVAHITHVVVRYEDGTTIDVVSDETEIKKELSLRKLFGREVLGCNLVLQDALPETGNIVVMVKGVFGGTKFDEAVTINVAVVRRVYPGWLKVLFLDGL</sequence>
<organism evidence="1 2">
    <name type="scientific">Novipirellula aureliae</name>
    <dbReference type="NCBI Taxonomy" id="2527966"/>
    <lineage>
        <taxon>Bacteria</taxon>
        <taxon>Pseudomonadati</taxon>
        <taxon>Planctomycetota</taxon>
        <taxon>Planctomycetia</taxon>
        <taxon>Pirellulales</taxon>
        <taxon>Pirellulaceae</taxon>
        <taxon>Novipirellula</taxon>
    </lineage>
</organism>
<protein>
    <submittedName>
        <fullName evidence="1">Uncharacterized protein</fullName>
    </submittedName>
</protein>
<name>A0A5C6DPH1_9BACT</name>
<dbReference type="AlphaFoldDB" id="A0A5C6DPH1"/>
<comment type="caution">
    <text evidence="1">The sequence shown here is derived from an EMBL/GenBank/DDBJ whole genome shotgun (WGS) entry which is preliminary data.</text>
</comment>
<proteinExistence type="predicted"/>
<dbReference type="Proteomes" id="UP000315471">
    <property type="component" value="Unassembled WGS sequence"/>
</dbReference>
<evidence type="ECO:0000313" key="1">
    <source>
        <dbReference type="EMBL" id="TWU37541.1"/>
    </source>
</evidence>